<name>A0ACB6QZR5_9PLEO</name>
<accession>A0ACB6QZR5</accession>
<evidence type="ECO:0000313" key="1">
    <source>
        <dbReference type="EMBL" id="KAF2471762.1"/>
    </source>
</evidence>
<dbReference type="EMBL" id="MU003504">
    <property type="protein sequence ID" value="KAF2471762.1"/>
    <property type="molecule type" value="Genomic_DNA"/>
</dbReference>
<proteinExistence type="predicted"/>
<dbReference type="Proteomes" id="UP000799755">
    <property type="component" value="Unassembled WGS sequence"/>
</dbReference>
<protein>
    <submittedName>
        <fullName evidence="1">Uncharacterized protein</fullName>
    </submittedName>
</protein>
<comment type="caution">
    <text evidence="1">The sequence shown here is derived from an EMBL/GenBank/DDBJ whole genome shotgun (WGS) entry which is preliminary data.</text>
</comment>
<evidence type="ECO:0000313" key="2">
    <source>
        <dbReference type="Proteomes" id="UP000799755"/>
    </source>
</evidence>
<gene>
    <name evidence="1" type="ORF">BDR25DRAFT_354250</name>
</gene>
<organism evidence="1 2">
    <name type="scientific">Lindgomyces ingoldianus</name>
    <dbReference type="NCBI Taxonomy" id="673940"/>
    <lineage>
        <taxon>Eukaryota</taxon>
        <taxon>Fungi</taxon>
        <taxon>Dikarya</taxon>
        <taxon>Ascomycota</taxon>
        <taxon>Pezizomycotina</taxon>
        <taxon>Dothideomycetes</taxon>
        <taxon>Pleosporomycetidae</taxon>
        <taxon>Pleosporales</taxon>
        <taxon>Lindgomycetaceae</taxon>
        <taxon>Lindgomyces</taxon>
    </lineage>
</organism>
<reference evidence="1" key="1">
    <citation type="journal article" date="2020" name="Stud. Mycol.">
        <title>101 Dothideomycetes genomes: a test case for predicting lifestyles and emergence of pathogens.</title>
        <authorList>
            <person name="Haridas S."/>
            <person name="Albert R."/>
            <person name="Binder M."/>
            <person name="Bloem J."/>
            <person name="Labutti K."/>
            <person name="Salamov A."/>
            <person name="Andreopoulos B."/>
            <person name="Baker S."/>
            <person name="Barry K."/>
            <person name="Bills G."/>
            <person name="Bluhm B."/>
            <person name="Cannon C."/>
            <person name="Castanera R."/>
            <person name="Culley D."/>
            <person name="Daum C."/>
            <person name="Ezra D."/>
            <person name="Gonzalez J."/>
            <person name="Henrissat B."/>
            <person name="Kuo A."/>
            <person name="Liang C."/>
            <person name="Lipzen A."/>
            <person name="Lutzoni F."/>
            <person name="Magnuson J."/>
            <person name="Mondo S."/>
            <person name="Nolan M."/>
            <person name="Ohm R."/>
            <person name="Pangilinan J."/>
            <person name="Park H.-J."/>
            <person name="Ramirez L."/>
            <person name="Alfaro M."/>
            <person name="Sun H."/>
            <person name="Tritt A."/>
            <person name="Yoshinaga Y."/>
            <person name="Zwiers L.-H."/>
            <person name="Turgeon B."/>
            <person name="Goodwin S."/>
            <person name="Spatafora J."/>
            <person name="Crous P."/>
            <person name="Grigoriev I."/>
        </authorList>
    </citation>
    <scope>NUCLEOTIDE SEQUENCE</scope>
    <source>
        <strain evidence="1">ATCC 200398</strain>
    </source>
</reference>
<sequence length="194" mass="21374">MLALHTLMAAITSPDEFKVEDHGQPPKWQCGDFDVVQKMMGQVDVDLNSLFSKLSSTSNPSSSYSAKGIMCHDCGMPSPAKKAESEKAQEKAQIPDSSLIWITDTGNVKTPYQSDPCIVFLNEICLPQTRSLRGIWPGNIVHENKSKVPRMPRKQNAKIGSIEISGLKWEKNVIKVVLPSHPIISHIAKLGVLL</sequence>
<keyword evidence="2" id="KW-1185">Reference proteome</keyword>